<feature type="non-terminal residue" evidence="2">
    <location>
        <position position="118"/>
    </location>
</feature>
<sequence>LNMFKQTIISIISIFITIDCVRAGTGVVTVYGKDNFEGAGITKRITCNKDDQKASRFNSFARQHHSYIWSTGTWACIRFCKDTLDLGFLCQASKSNDAIWFTHYIIYCDNTPKALTRC</sequence>
<reference evidence="2" key="1">
    <citation type="submission" date="2015-04" db="EMBL/GenBank/DDBJ databases">
        <title>The genome sequence of the plant pathogenic Rhizarian Plasmodiophora brassicae reveals insights in its biotrophic life cycle and the origin of chitin synthesis.</title>
        <authorList>
            <person name="Schwelm A."/>
            <person name="Fogelqvist J."/>
            <person name="Knaust A."/>
            <person name="Julke S."/>
            <person name="Lilja T."/>
            <person name="Dhandapani V."/>
            <person name="Bonilla-Rosso G."/>
            <person name="Karlsson M."/>
            <person name="Shevchenko A."/>
            <person name="Choi S.R."/>
            <person name="Kim H.G."/>
            <person name="Park J.Y."/>
            <person name="Lim Y.P."/>
            <person name="Ludwig-Muller J."/>
            <person name="Dixelius C."/>
        </authorList>
    </citation>
    <scope>NUCLEOTIDE SEQUENCE</scope>
    <source>
        <tissue evidence="2">Potato root galls</tissue>
    </source>
</reference>
<organism evidence="2">
    <name type="scientific">Spongospora subterranea</name>
    <dbReference type="NCBI Taxonomy" id="70186"/>
    <lineage>
        <taxon>Eukaryota</taxon>
        <taxon>Sar</taxon>
        <taxon>Rhizaria</taxon>
        <taxon>Endomyxa</taxon>
        <taxon>Phytomyxea</taxon>
        <taxon>Plasmodiophorida</taxon>
        <taxon>Plasmodiophoridae</taxon>
        <taxon>Spongospora</taxon>
    </lineage>
</organism>
<dbReference type="AlphaFoldDB" id="A0A0H5REJ2"/>
<name>A0A0H5REJ2_9EUKA</name>
<evidence type="ECO:0000256" key="1">
    <source>
        <dbReference type="SAM" id="SignalP"/>
    </source>
</evidence>
<dbReference type="EMBL" id="HACM01012218">
    <property type="protein sequence ID" value="CRZ12660.1"/>
    <property type="molecule type" value="Transcribed_RNA"/>
</dbReference>
<feature type="chain" id="PRO_5005223964" description="SCP domain-containing protein" evidence="1">
    <location>
        <begin position="24"/>
        <end position="118"/>
    </location>
</feature>
<keyword evidence="1" id="KW-0732">Signal</keyword>
<evidence type="ECO:0008006" key="3">
    <source>
        <dbReference type="Google" id="ProtNLM"/>
    </source>
</evidence>
<feature type="signal peptide" evidence="1">
    <location>
        <begin position="1"/>
        <end position="23"/>
    </location>
</feature>
<protein>
    <recommendedName>
        <fullName evidence="3">SCP domain-containing protein</fullName>
    </recommendedName>
</protein>
<proteinExistence type="predicted"/>
<evidence type="ECO:0000313" key="2">
    <source>
        <dbReference type="EMBL" id="CRZ12660.1"/>
    </source>
</evidence>
<accession>A0A0H5REJ2</accession>
<feature type="non-terminal residue" evidence="2">
    <location>
        <position position="1"/>
    </location>
</feature>